<dbReference type="InterPro" id="IPR040713">
    <property type="entry name" value="DUF5611"/>
</dbReference>
<feature type="domain" description="DUF5611" evidence="1">
    <location>
        <begin position="6"/>
        <end position="103"/>
    </location>
</feature>
<dbReference type="RefSeq" id="WP_012900217.1">
    <property type="nucleotide sequence ID" value="NC_013665.1"/>
</dbReference>
<dbReference type="eggNOG" id="arCOG04412">
    <property type="taxonomic scope" value="Archaea"/>
</dbReference>
<name>D1YYL6_METPS</name>
<reference evidence="2 3" key="2">
    <citation type="journal article" date="2008" name="Int. J. Syst. Evol. Microbiol.">
        <title>Methanocella paludicola gen. nov., sp. nov., a methane-producing archaeon, the first isolate of the lineage 'Rice Cluster I', and proposal of the new archaeal order Methanocellales ord. nov.</title>
        <authorList>
            <person name="Sakai S."/>
            <person name="Imachi H."/>
            <person name="Hanada S."/>
            <person name="Ohashi A."/>
            <person name="Harada H."/>
            <person name="Kamagata Y."/>
        </authorList>
    </citation>
    <scope>NUCLEOTIDE SEQUENCE [LARGE SCALE GENOMIC DNA]</scope>
    <source>
        <strain evidence="3">DSM 17711 / JCM 13418 / NBRC 101707 / SANAE</strain>
    </source>
</reference>
<evidence type="ECO:0000313" key="3">
    <source>
        <dbReference type="Proteomes" id="UP000001882"/>
    </source>
</evidence>
<dbReference type="GeneID" id="8681414"/>
<dbReference type="EMBL" id="AP011532">
    <property type="protein sequence ID" value="BAI61538.1"/>
    <property type="molecule type" value="Genomic_DNA"/>
</dbReference>
<dbReference type="PATRIC" id="fig|304371.9.peg.1503"/>
<accession>D1YYL6</accession>
<dbReference type="OrthoDB" id="56086at2157"/>
<reference evidence="2 3" key="1">
    <citation type="journal article" date="2007" name="Appl. Environ. Microbiol.">
        <title>Isolation of key methanogens for global methane emission from rice paddy fields: a novel isolate affiliated with the clone cluster rice cluster I.</title>
        <authorList>
            <person name="Sakai S."/>
            <person name="Imachi H."/>
            <person name="Sekiguchi Y."/>
            <person name="Ohashi A."/>
            <person name="Harada H."/>
            <person name="Kamagata Y."/>
        </authorList>
    </citation>
    <scope>NUCLEOTIDE SEQUENCE [LARGE SCALE GENOMIC DNA]</scope>
    <source>
        <strain evidence="3">DSM 17711 / JCM 13418 / NBRC 101707 / SANAE</strain>
    </source>
</reference>
<gene>
    <name evidence="2" type="ordered locus">MCP_1466</name>
</gene>
<dbReference type="KEGG" id="mpd:MCP_1466"/>
<dbReference type="InParanoid" id="D1YYL6"/>
<evidence type="ECO:0000259" key="1">
    <source>
        <dbReference type="Pfam" id="PF18446"/>
    </source>
</evidence>
<protein>
    <recommendedName>
        <fullName evidence="1">DUF5611 domain-containing protein</fullName>
    </recommendedName>
</protein>
<organism evidence="2 3">
    <name type="scientific">Methanocella paludicola (strain DSM 17711 / JCM 13418 / NBRC 101707 / SANAE)</name>
    <dbReference type="NCBI Taxonomy" id="304371"/>
    <lineage>
        <taxon>Archaea</taxon>
        <taxon>Methanobacteriati</taxon>
        <taxon>Methanobacteriota</taxon>
        <taxon>Stenosarchaea group</taxon>
        <taxon>Methanomicrobia</taxon>
        <taxon>Methanocellales</taxon>
        <taxon>Methanocellaceae</taxon>
        <taxon>Methanocella</taxon>
    </lineage>
</organism>
<dbReference type="InterPro" id="IPR016800">
    <property type="entry name" value="UCP022080"/>
</dbReference>
<evidence type="ECO:0000313" key="2">
    <source>
        <dbReference type="EMBL" id="BAI61538.1"/>
    </source>
</evidence>
<dbReference type="STRING" id="304371.MCP_1466"/>
<reference evidence="3" key="3">
    <citation type="journal article" date="2011" name="PLoS ONE">
        <title>Genome sequence of a mesophilic hydrogenotrophic methanogen Methanocella paludicola, the first cultivated representative of the order Methanocellales.</title>
        <authorList>
            <person name="Sakai S."/>
            <person name="Takaki Y."/>
            <person name="Shimamura S."/>
            <person name="Sekine M."/>
            <person name="Tajima T."/>
            <person name="Kosugi H."/>
            <person name="Ichikawa N."/>
            <person name="Tasumi E."/>
            <person name="Hiraki A.T."/>
            <person name="Shimizu A."/>
            <person name="Kato Y."/>
            <person name="Nishiko R."/>
            <person name="Mori K."/>
            <person name="Fujita N."/>
            <person name="Imachi H."/>
            <person name="Takai K."/>
        </authorList>
    </citation>
    <scope>NUCLEOTIDE SEQUENCE [LARGE SCALE GENOMIC DNA]</scope>
    <source>
        <strain evidence="3">DSM 17711 / JCM 13418 / NBRC 101707 / SANAE</strain>
    </source>
</reference>
<proteinExistence type="predicted"/>
<dbReference type="Pfam" id="PF18446">
    <property type="entry name" value="DUF5611"/>
    <property type="match status" value="1"/>
</dbReference>
<dbReference type="AlphaFoldDB" id="D1YYL6"/>
<keyword evidence="3" id="KW-1185">Reference proteome</keyword>
<dbReference type="Gene3D" id="3.30.310.190">
    <property type="match status" value="1"/>
</dbReference>
<sequence>MGENISEYKFKRGFKPENERIRGIMEDIFEVKPAENGGKLTLRYGAIKELKAWVEDKKLFVETSSDLSVKDEKLILDTNKRFRDFLEEATGYTAKERLKAAKKAVAGE</sequence>
<dbReference type="PIRSF" id="PIRSF022080">
    <property type="entry name" value="UCP022080"/>
    <property type="match status" value="1"/>
</dbReference>
<dbReference type="Proteomes" id="UP000001882">
    <property type="component" value="Chromosome"/>
</dbReference>